<name>A0A9P7XKK6_9FUNG</name>
<dbReference type="GO" id="GO:0005576">
    <property type="term" value="C:extracellular region"/>
    <property type="evidence" value="ECO:0007669"/>
    <property type="project" value="UniProtKB-SubCell"/>
</dbReference>
<feature type="domain" description="Crinkler effector protein N-terminal" evidence="4">
    <location>
        <begin position="6"/>
        <end position="105"/>
    </location>
</feature>
<comment type="subcellular location">
    <subcellularLocation>
        <location evidence="1">Host cell</location>
    </subcellularLocation>
    <subcellularLocation>
        <location evidence="2">Secreted</location>
    </subcellularLocation>
</comment>
<dbReference type="AlphaFoldDB" id="A0A9P7XKK6"/>
<dbReference type="InterPro" id="IPR045379">
    <property type="entry name" value="Crinkler_N"/>
</dbReference>
<dbReference type="OrthoDB" id="2393824at2759"/>
<keyword evidence="3" id="KW-0964">Secreted</keyword>
<evidence type="ECO:0000259" key="4">
    <source>
        <dbReference type="Pfam" id="PF20147"/>
    </source>
</evidence>
<reference evidence="5" key="1">
    <citation type="submission" date="2021-06" db="EMBL/GenBank/DDBJ databases">
        <title>Genome Sequence of Mortierella hyaline Strain SCG-10, a Cold-Adapted, Nitrate-Reducing Fungus Isolated from Soil in Minnesota, USA.</title>
        <authorList>
            <person name="Aldossari N."/>
        </authorList>
    </citation>
    <scope>NUCLEOTIDE SEQUENCE</scope>
    <source>
        <strain evidence="5">SCG-10</strain>
    </source>
</reference>
<keyword evidence="6" id="KW-1185">Reference proteome</keyword>
<proteinExistence type="predicted"/>
<evidence type="ECO:0000256" key="1">
    <source>
        <dbReference type="ARBA" id="ARBA00004340"/>
    </source>
</evidence>
<evidence type="ECO:0000313" key="6">
    <source>
        <dbReference type="Proteomes" id="UP000707451"/>
    </source>
</evidence>
<dbReference type="EMBL" id="JAHRHY010000020">
    <property type="protein sequence ID" value="KAG9062287.1"/>
    <property type="molecule type" value="Genomic_DNA"/>
</dbReference>
<dbReference type="Proteomes" id="UP000707451">
    <property type="component" value="Unassembled WGS sequence"/>
</dbReference>
<evidence type="ECO:0000313" key="5">
    <source>
        <dbReference type="EMBL" id="KAG9062287.1"/>
    </source>
</evidence>
<protein>
    <recommendedName>
        <fullName evidence="4">Crinkler effector protein N-terminal domain-containing protein</fullName>
    </recommendedName>
</protein>
<comment type="caution">
    <text evidence="5">The sequence shown here is derived from an EMBL/GenBank/DDBJ whole genome shotgun (WGS) entry which is preliminary data.</text>
</comment>
<accession>A0A9P7XKK6</accession>
<dbReference type="Pfam" id="PF20147">
    <property type="entry name" value="Crinkler"/>
    <property type="match status" value="1"/>
</dbReference>
<organism evidence="5 6">
    <name type="scientific">Linnemannia hyalina</name>
    <dbReference type="NCBI Taxonomy" id="64524"/>
    <lineage>
        <taxon>Eukaryota</taxon>
        <taxon>Fungi</taxon>
        <taxon>Fungi incertae sedis</taxon>
        <taxon>Mucoromycota</taxon>
        <taxon>Mortierellomycotina</taxon>
        <taxon>Mortierellomycetes</taxon>
        <taxon>Mortierellales</taxon>
        <taxon>Mortierellaceae</taxon>
        <taxon>Linnemannia</taxon>
    </lineage>
</organism>
<evidence type="ECO:0000256" key="3">
    <source>
        <dbReference type="ARBA" id="ARBA00022525"/>
    </source>
</evidence>
<evidence type="ECO:0000256" key="2">
    <source>
        <dbReference type="ARBA" id="ARBA00004613"/>
    </source>
</evidence>
<gene>
    <name evidence="5" type="ORF">KI688_006619</name>
</gene>
<sequence length="308" mass="34374">MTDNLLTLFCLVNGESTPFPLEIDSTKTIGGLKNLIVNGNQALAFRDDAAKDLILWRVSIPVVPKERKEISLADIPSKEELDETDDVSDVFEETPPKKTIHIIVQRPPLGDLRADIKKIADRFFATGSPASDFLDAYVRGEKSLPVTTVDQTVLDEPFVLKATLNYFREKDPSLVSAAERAMLHSDNASVYGGMRETMMPHVFLETFKSRPLSSWPLLANYSLLDQLTGDVTIVGYDEQQPNLAASHRNLTTQQFMKAHVENNSKKGGQDIPPFYFPAPHISGPDVVFYIKIGGNIFPVFVQLNYDKF</sequence>
<dbReference type="GO" id="GO:0043657">
    <property type="term" value="C:host cell"/>
    <property type="evidence" value="ECO:0007669"/>
    <property type="project" value="UniProtKB-SubCell"/>
</dbReference>